<evidence type="ECO:0000313" key="1">
    <source>
        <dbReference type="EMBL" id="OCH19471.1"/>
    </source>
</evidence>
<proteinExistence type="predicted"/>
<organism evidence="1 2">
    <name type="scientific">Aliivibrio logei</name>
    <name type="common">Vibrio logei</name>
    <dbReference type="NCBI Taxonomy" id="688"/>
    <lineage>
        <taxon>Bacteria</taxon>
        <taxon>Pseudomonadati</taxon>
        <taxon>Pseudomonadota</taxon>
        <taxon>Gammaproteobacteria</taxon>
        <taxon>Vibrionales</taxon>
        <taxon>Vibrionaceae</taxon>
        <taxon>Aliivibrio</taxon>
    </lineage>
</organism>
<dbReference type="STRING" id="688.A6E04_15685"/>
<name>A0A1B9NWA0_ALILO</name>
<evidence type="ECO:0000313" key="2">
    <source>
        <dbReference type="Proteomes" id="UP000093523"/>
    </source>
</evidence>
<dbReference type="EMBL" id="MAJU01000015">
    <property type="protein sequence ID" value="OCH19471.1"/>
    <property type="molecule type" value="Genomic_DNA"/>
</dbReference>
<dbReference type="RefSeq" id="WP_065611679.1">
    <property type="nucleotide sequence ID" value="NZ_CAWMPN010000015.1"/>
</dbReference>
<sequence length="315" mass="36327">MWFKHPKYLAAKNDFIQDTNNSNLTFLSKQLPKVLFICGGDPLYCSNRGKIENYLERYHPEFLYFRAEHAWAAISSPARESGKNENALKLEGWLADFSDAVVILVESFGTVAELGAFSLNESLRSKLLPILEKEYEKDVSFINTGPVKWVDSDSIYKPSMYTDFSTILTCMPQMMERLNRKPKRIFRDKIDTFGDRKLTLKEFLFFIVHIISSLGPINETELIDISLNTINYGKKKKEKRHISFVLSVCIALKIIHRIEIENVDYYTCVDYKKLFLNEDGLGGATSQRMRARSLSNLIRIDEYKKVLGTITNDIT</sequence>
<accession>A0A1B9NWA0</accession>
<protein>
    <submittedName>
        <fullName evidence="1">Uncharacterized protein</fullName>
    </submittedName>
</protein>
<dbReference type="Proteomes" id="UP000093523">
    <property type="component" value="Unassembled WGS sequence"/>
</dbReference>
<dbReference type="AlphaFoldDB" id="A0A1B9NWA0"/>
<reference evidence="1 2" key="1">
    <citation type="submission" date="2016-06" db="EMBL/GenBank/DDBJ databases">
        <authorList>
            <person name="Kjaerup R.B."/>
            <person name="Dalgaard T.S."/>
            <person name="Juul-Madsen H.R."/>
        </authorList>
    </citation>
    <scope>NUCLEOTIDE SEQUENCE [LARGE SCALE GENOMIC DNA]</scope>
    <source>
        <strain evidence="1 2">1S159</strain>
    </source>
</reference>
<comment type="caution">
    <text evidence="1">The sequence shown here is derived from an EMBL/GenBank/DDBJ whole genome shotgun (WGS) entry which is preliminary data.</text>
</comment>
<dbReference type="InterPro" id="IPR049725">
    <property type="entry name" value="STM3845-like"/>
</dbReference>
<dbReference type="NCBIfam" id="NF038232">
    <property type="entry name" value="STM3845_fam"/>
    <property type="match status" value="1"/>
</dbReference>
<gene>
    <name evidence="1" type="ORF">A6E04_15685</name>
</gene>